<feature type="chain" id="PRO_5011583600" description="Lipoprotein" evidence="1">
    <location>
        <begin position="22"/>
        <end position="220"/>
    </location>
</feature>
<proteinExistence type="predicted"/>
<evidence type="ECO:0000256" key="1">
    <source>
        <dbReference type="SAM" id="SignalP"/>
    </source>
</evidence>
<feature type="signal peptide" evidence="1">
    <location>
        <begin position="1"/>
        <end position="21"/>
    </location>
</feature>
<keyword evidence="1" id="KW-0732">Signal</keyword>
<dbReference type="PROSITE" id="PS51257">
    <property type="entry name" value="PROKAR_LIPOPROTEIN"/>
    <property type="match status" value="1"/>
</dbReference>
<evidence type="ECO:0000313" key="2">
    <source>
        <dbReference type="EMBL" id="SFF95294.1"/>
    </source>
</evidence>
<dbReference type="RefSeq" id="WP_093305116.1">
    <property type="nucleotide sequence ID" value="NZ_FOOH01000016.1"/>
</dbReference>
<evidence type="ECO:0008006" key="4">
    <source>
        <dbReference type="Google" id="ProtNLM"/>
    </source>
</evidence>
<sequence>MTNKILLLFLITILFSCTSQKESNYASELSGCLNENDIKVLNEATLIFKAELAKHYNQKNDNKNFKSYIEDLSSMPPNHDFAPDFYVNEKAVEIIKKLKENRTFQKIWVKYEVNNSEQEITLVSFSDEIEEESEQEELITYVLNPDGDYLKCINSNYTNETIKEVLNAQTKYGDISPSIIAGAMNSKLKKEDFQNDMTKLVVAFALYYNMVNLLTDHPIK</sequence>
<gene>
    <name evidence="2" type="ORF">SAMN04488033_11634</name>
</gene>
<reference evidence="3" key="1">
    <citation type="submission" date="2016-10" db="EMBL/GenBank/DDBJ databases">
        <authorList>
            <person name="Varghese N."/>
            <person name="Submissions S."/>
        </authorList>
    </citation>
    <scope>NUCLEOTIDE SEQUENCE [LARGE SCALE GENOMIC DNA]</scope>
    <source>
        <strain evidence="3">DSM 23515</strain>
    </source>
</reference>
<evidence type="ECO:0000313" key="3">
    <source>
        <dbReference type="Proteomes" id="UP000199116"/>
    </source>
</evidence>
<dbReference type="Proteomes" id="UP000199116">
    <property type="component" value="Unassembled WGS sequence"/>
</dbReference>
<organism evidence="2 3">
    <name type="scientific">Salegentibacter agarivorans</name>
    <dbReference type="NCBI Taxonomy" id="345907"/>
    <lineage>
        <taxon>Bacteria</taxon>
        <taxon>Pseudomonadati</taxon>
        <taxon>Bacteroidota</taxon>
        <taxon>Flavobacteriia</taxon>
        <taxon>Flavobacteriales</taxon>
        <taxon>Flavobacteriaceae</taxon>
        <taxon>Salegentibacter</taxon>
    </lineage>
</organism>
<dbReference type="EMBL" id="FOOH01000016">
    <property type="protein sequence ID" value="SFF95294.1"/>
    <property type="molecule type" value="Genomic_DNA"/>
</dbReference>
<name>A0A1I2MUS0_9FLAO</name>
<dbReference type="AlphaFoldDB" id="A0A1I2MUS0"/>
<accession>A0A1I2MUS0</accession>
<protein>
    <recommendedName>
        <fullName evidence="4">Lipoprotein</fullName>
    </recommendedName>
</protein>
<keyword evidence="3" id="KW-1185">Reference proteome</keyword>